<dbReference type="RefSeq" id="WP_074718385.1">
    <property type="nucleotide sequence ID" value="NZ_FNWV01000013.1"/>
</dbReference>
<organism evidence="2 3">
    <name type="scientific">Ruminococcus flavefaciens</name>
    <dbReference type="NCBI Taxonomy" id="1265"/>
    <lineage>
        <taxon>Bacteria</taxon>
        <taxon>Bacillati</taxon>
        <taxon>Bacillota</taxon>
        <taxon>Clostridia</taxon>
        <taxon>Eubacteriales</taxon>
        <taxon>Oscillospiraceae</taxon>
        <taxon>Ruminococcus</taxon>
    </lineage>
</organism>
<reference evidence="2 3" key="1">
    <citation type="submission" date="2016-10" db="EMBL/GenBank/DDBJ databases">
        <authorList>
            <person name="de Groot N.N."/>
        </authorList>
    </citation>
    <scope>NUCLEOTIDE SEQUENCE [LARGE SCALE GENOMIC DNA]</scope>
    <source>
        <strain evidence="2 3">YAD2003</strain>
    </source>
</reference>
<proteinExistence type="predicted"/>
<evidence type="ECO:0000313" key="3">
    <source>
        <dbReference type="Proteomes" id="UP000183190"/>
    </source>
</evidence>
<sequence length="174" mass="19574">MEKFKATSLVLALLSVIACFTVGFFDSITKDLILIFGFREAFVEWVLFLLVPFFLGAASFALFIEKIKNGEKHKGLWLFGAFVLVGSAVLMFCLSKDDDIYVRAHKVVSPGGRHSVSYIAKDTGSGRKCVYYRRVGTFTYEYLFASDEPVEIEWGDAMLNVDGKQFPCSPYDDK</sequence>
<dbReference type="OrthoDB" id="1821465at2"/>
<gene>
    <name evidence="2" type="ORF">SAMN02910265_02756</name>
</gene>
<dbReference type="PROSITE" id="PS51257">
    <property type="entry name" value="PROKAR_LIPOPROTEIN"/>
    <property type="match status" value="1"/>
</dbReference>
<dbReference type="EMBL" id="FNWV01000013">
    <property type="protein sequence ID" value="SEH79972.1"/>
    <property type="molecule type" value="Genomic_DNA"/>
</dbReference>
<keyword evidence="1" id="KW-1133">Transmembrane helix</keyword>
<keyword evidence="1" id="KW-0472">Membrane</keyword>
<evidence type="ECO:0000313" key="2">
    <source>
        <dbReference type="EMBL" id="SEH79972.1"/>
    </source>
</evidence>
<dbReference type="AlphaFoldDB" id="A0A1H6L6Y3"/>
<feature type="transmembrane region" description="Helical" evidence="1">
    <location>
        <begin position="76"/>
        <end position="94"/>
    </location>
</feature>
<keyword evidence="1" id="KW-0812">Transmembrane</keyword>
<protein>
    <submittedName>
        <fullName evidence="2">Uncharacterized protein</fullName>
    </submittedName>
</protein>
<evidence type="ECO:0000256" key="1">
    <source>
        <dbReference type="SAM" id="Phobius"/>
    </source>
</evidence>
<feature type="transmembrane region" description="Helical" evidence="1">
    <location>
        <begin position="45"/>
        <end position="64"/>
    </location>
</feature>
<accession>A0A1H6L6Y3</accession>
<dbReference type="Proteomes" id="UP000183190">
    <property type="component" value="Unassembled WGS sequence"/>
</dbReference>
<name>A0A1H6L6Y3_RUMFL</name>